<dbReference type="Proteomes" id="UP000574369">
    <property type="component" value="Unassembled WGS sequence"/>
</dbReference>
<organism evidence="3 4">
    <name type="scientific">Roseateles terrae</name>
    <dbReference type="NCBI Taxonomy" id="431060"/>
    <lineage>
        <taxon>Bacteria</taxon>
        <taxon>Pseudomonadati</taxon>
        <taxon>Pseudomonadota</taxon>
        <taxon>Betaproteobacteria</taxon>
        <taxon>Burkholderiales</taxon>
        <taxon>Sphaerotilaceae</taxon>
        <taxon>Roseateles</taxon>
    </lineage>
</organism>
<evidence type="ECO:0000313" key="3">
    <source>
        <dbReference type="EMBL" id="MBB3192970.1"/>
    </source>
</evidence>
<keyword evidence="4" id="KW-1185">Reference proteome</keyword>
<evidence type="ECO:0008006" key="5">
    <source>
        <dbReference type="Google" id="ProtNLM"/>
    </source>
</evidence>
<reference evidence="3 4" key="1">
    <citation type="submission" date="2020-08" db="EMBL/GenBank/DDBJ databases">
        <title>Genomic Encyclopedia of Type Strains, Phase III (KMG-III): the genomes of soil and plant-associated and newly described type strains.</title>
        <authorList>
            <person name="Whitman W."/>
        </authorList>
    </citation>
    <scope>NUCLEOTIDE SEQUENCE [LARGE SCALE GENOMIC DNA]</scope>
    <source>
        <strain evidence="3 4">CECT 7247</strain>
    </source>
</reference>
<dbReference type="EMBL" id="JACHXO010000001">
    <property type="protein sequence ID" value="MBB3192970.1"/>
    <property type="molecule type" value="Genomic_DNA"/>
</dbReference>
<feature type="region of interest" description="Disordered" evidence="1">
    <location>
        <begin position="88"/>
        <end position="108"/>
    </location>
</feature>
<accession>A0ABR6GLN5</accession>
<gene>
    <name evidence="3" type="ORF">FHS28_000335</name>
</gene>
<sequence>MSRRPIVRGFLARIARIVRLASARRFSRAAGGLLAVSLAQFAVAPAAVAAEDGTTASSTSMQQIIDAARRKKAQELDAAARRMLGNEIPPAAPGPSAMPPPPPATKHSEVPRVWSLTGVGQRLQAELFYEGRIHRVAISPGHTPQVGPWQVRAITPSGVTVSLSGGSAAGGKAASSLMLPAPARGSSMGGFSFSGVGGGADPLPASALNSAALPPSALRASRLPLEGQMALSQQQGH</sequence>
<keyword evidence="2" id="KW-0732">Signal</keyword>
<proteinExistence type="predicted"/>
<dbReference type="RefSeq" id="WP_088449376.1">
    <property type="nucleotide sequence ID" value="NZ_JACHXO010000001.1"/>
</dbReference>
<feature type="compositionally biased region" description="Pro residues" evidence="1">
    <location>
        <begin position="90"/>
        <end position="104"/>
    </location>
</feature>
<feature type="chain" id="PRO_5045361062" description="Type IV pilus biogenesis protein PilP" evidence="2">
    <location>
        <begin position="50"/>
        <end position="237"/>
    </location>
</feature>
<name>A0ABR6GLN5_9BURK</name>
<evidence type="ECO:0000256" key="1">
    <source>
        <dbReference type="SAM" id="MobiDB-lite"/>
    </source>
</evidence>
<evidence type="ECO:0000256" key="2">
    <source>
        <dbReference type="SAM" id="SignalP"/>
    </source>
</evidence>
<comment type="caution">
    <text evidence="3">The sequence shown here is derived from an EMBL/GenBank/DDBJ whole genome shotgun (WGS) entry which is preliminary data.</text>
</comment>
<feature type="signal peptide" evidence="2">
    <location>
        <begin position="1"/>
        <end position="49"/>
    </location>
</feature>
<evidence type="ECO:0000313" key="4">
    <source>
        <dbReference type="Proteomes" id="UP000574369"/>
    </source>
</evidence>
<protein>
    <recommendedName>
        <fullName evidence="5">Type IV pilus biogenesis protein PilP</fullName>
    </recommendedName>
</protein>